<dbReference type="InterPro" id="IPR004358">
    <property type="entry name" value="Sig_transdc_His_kin-like_C"/>
</dbReference>
<dbReference type="SUPFAM" id="SSF47384">
    <property type="entry name" value="Homodimeric domain of signal transducing histidine kinase"/>
    <property type="match status" value="1"/>
</dbReference>
<dbReference type="InterPro" id="IPR003661">
    <property type="entry name" value="HisK_dim/P_dom"/>
</dbReference>
<dbReference type="InterPro" id="IPR003594">
    <property type="entry name" value="HATPase_dom"/>
</dbReference>
<dbReference type="PRINTS" id="PR00344">
    <property type="entry name" value="BCTRLSENSOR"/>
</dbReference>
<dbReference type="GO" id="GO:0016301">
    <property type="term" value="F:kinase activity"/>
    <property type="evidence" value="ECO:0007669"/>
    <property type="project" value="UniProtKB-KW"/>
</dbReference>
<evidence type="ECO:0000256" key="5">
    <source>
        <dbReference type="ARBA" id="ARBA00022777"/>
    </source>
</evidence>
<feature type="transmembrane region" description="Helical" evidence="7">
    <location>
        <begin position="188"/>
        <end position="207"/>
    </location>
</feature>
<keyword evidence="7" id="KW-1133">Transmembrane helix</keyword>
<feature type="transmembrane region" description="Helical" evidence="7">
    <location>
        <begin position="118"/>
        <end position="138"/>
    </location>
</feature>
<proteinExistence type="predicted"/>
<dbReference type="EMBL" id="CP106679">
    <property type="protein sequence ID" value="UXP32504.1"/>
    <property type="molecule type" value="Genomic_DNA"/>
</dbReference>
<dbReference type="SMART" id="SM00387">
    <property type="entry name" value="HATPase_c"/>
    <property type="match status" value="1"/>
</dbReference>
<evidence type="ECO:0000259" key="8">
    <source>
        <dbReference type="PROSITE" id="PS50109"/>
    </source>
</evidence>
<dbReference type="SUPFAM" id="SSF55874">
    <property type="entry name" value="ATPase domain of HSP90 chaperone/DNA topoisomerase II/histidine kinase"/>
    <property type="match status" value="1"/>
</dbReference>
<dbReference type="Pfam" id="PF02518">
    <property type="entry name" value="HATPase_c"/>
    <property type="match status" value="1"/>
</dbReference>
<keyword evidence="3" id="KW-0597">Phosphoprotein</keyword>
<organism evidence="9 10">
    <name type="scientific">Reichenbachiella agarivorans</name>
    <dbReference type="NCBI Taxonomy" id="2979464"/>
    <lineage>
        <taxon>Bacteria</taxon>
        <taxon>Pseudomonadati</taxon>
        <taxon>Bacteroidota</taxon>
        <taxon>Cytophagia</taxon>
        <taxon>Cytophagales</taxon>
        <taxon>Reichenbachiellaceae</taxon>
        <taxon>Reichenbachiella</taxon>
    </lineage>
</organism>
<keyword evidence="10" id="KW-1185">Reference proteome</keyword>
<feature type="domain" description="Histidine kinase" evidence="8">
    <location>
        <begin position="235"/>
        <end position="454"/>
    </location>
</feature>
<keyword evidence="5 9" id="KW-0418">Kinase</keyword>
<evidence type="ECO:0000313" key="10">
    <source>
        <dbReference type="Proteomes" id="UP001065174"/>
    </source>
</evidence>
<dbReference type="InterPro" id="IPR005467">
    <property type="entry name" value="His_kinase_dom"/>
</dbReference>
<keyword evidence="7" id="KW-0812">Transmembrane</keyword>
<dbReference type="InterPro" id="IPR050736">
    <property type="entry name" value="Sensor_HK_Regulatory"/>
</dbReference>
<feature type="transmembrane region" description="Helical" evidence="7">
    <location>
        <begin position="34"/>
        <end position="55"/>
    </location>
</feature>
<reference evidence="9" key="1">
    <citation type="submission" date="2022-09" db="EMBL/GenBank/DDBJ databases">
        <title>Comparative genomics and taxonomic characterization of three novel marine species of genus Reichenbachiella exhibiting antioxidant and polysaccharide degradation activities.</title>
        <authorList>
            <person name="Muhammad N."/>
            <person name="Lee Y.-J."/>
            <person name="Ko J."/>
            <person name="Kim S.-G."/>
        </authorList>
    </citation>
    <scope>NUCLEOTIDE SEQUENCE</scope>
    <source>
        <strain evidence="9">BKB1-1</strain>
    </source>
</reference>
<evidence type="ECO:0000256" key="2">
    <source>
        <dbReference type="ARBA" id="ARBA00012438"/>
    </source>
</evidence>
<dbReference type="PANTHER" id="PTHR43711:SF31">
    <property type="entry name" value="HISTIDINE KINASE"/>
    <property type="match status" value="1"/>
</dbReference>
<keyword evidence="7" id="KW-0472">Membrane</keyword>
<dbReference type="PROSITE" id="PS50109">
    <property type="entry name" value="HIS_KIN"/>
    <property type="match status" value="1"/>
</dbReference>
<dbReference type="CDD" id="cd00082">
    <property type="entry name" value="HisKA"/>
    <property type="match status" value="1"/>
</dbReference>
<dbReference type="InterPro" id="IPR036890">
    <property type="entry name" value="HATPase_C_sf"/>
</dbReference>
<evidence type="ECO:0000256" key="7">
    <source>
        <dbReference type="SAM" id="Phobius"/>
    </source>
</evidence>
<evidence type="ECO:0000313" key="9">
    <source>
        <dbReference type="EMBL" id="UXP32504.1"/>
    </source>
</evidence>
<comment type="catalytic activity">
    <reaction evidence="1">
        <text>ATP + protein L-histidine = ADP + protein N-phospho-L-histidine.</text>
        <dbReference type="EC" id="2.7.13.3"/>
    </reaction>
</comment>
<dbReference type="Gene3D" id="1.10.287.130">
    <property type="match status" value="1"/>
</dbReference>
<name>A0ABY6CRN8_9BACT</name>
<dbReference type="EC" id="2.7.13.3" evidence="2"/>
<accession>A0ABY6CRN8</accession>
<protein>
    <recommendedName>
        <fullName evidence="2">histidine kinase</fullName>
        <ecNumber evidence="2">2.7.13.3</ecNumber>
    </recommendedName>
</protein>
<dbReference type="InterPro" id="IPR036097">
    <property type="entry name" value="HisK_dim/P_sf"/>
</dbReference>
<feature type="transmembrane region" description="Helical" evidence="7">
    <location>
        <begin position="61"/>
        <end position="82"/>
    </location>
</feature>
<evidence type="ECO:0000256" key="6">
    <source>
        <dbReference type="ARBA" id="ARBA00023012"/>
    </source>
</evidence>
<dbReference type="Proteomes" id="UP001065174">
    <property type="component" value="Chromosome"/>
</dbReference>
<keyword evidence="6" id="KW-0902">Two-component regulatory system</keyword>
<evidence type="ECO:0000256" key="4">
    <source>
        <dbReference type="ARBA" id="ARBA00022679"/>
    </source>
</evidence>
<feature type="transmembrane region" description="Helical" evidence="7">
    <location>
        <begin position="6"/>
        <end position="27"/>
    </location>
</feature>
<keyword evidence="4" id="KW-0808">Transferase</keyword>
<gene>
    <name evidence="9" type="ORF">N6H18_00750</name>
</gene>
<dbReference type="SMART" id="SM00388">
    <property type="entry name" value="HisKA"/>
    <property type="match status" value="1"/>
</dbReference>
<evidence type="ECO:0000256" key="3">
    <source>
        <dbReference type="ARBA" id="ARBA00022553"/>
    </source>
</evidence>
<dbReference type="RefSeq" id="WP_262309939.1">
    <property type="nucleotide sequence ID" value="NZ_CP106679.1"/>
</dbReference>
<sequence>MDVKTLFLFFSAGNFFTLLFLSVYTLLYKNKVSILHLFMLAKFFGVIQWILLALRGNISDGYSIVIANILVQFTLYIEIYCIRFAKKPFEKIHLLKFCFLPLLTSILFYSFAYSADHIRVIVSSALISLFFLGGAIVLIMDQTKGGTQKLISYFFLVLALLFAFRVLWASSADNQAALFSNSSIQIITYMSMYLVSFLVSISLLLILMEQDQERIESDNLQLQELNASKDKFYSIIAHDLRAPLSNLYQLGEVLDNNREQMSPKHVSEVTHNLYQSGKQAYLLLDSLLNWANANSGVMKYSPQLINLHELVDDSISIYMQKAASKKIELTQSLPHESLAFADINMTHTILRNLISNAMKFTPGGGSITVVPGNTDDDMLEIGIRDTGMGMSESQASKALAMDNHLSTPGIDNETGTGMGLKLCKEFIDRNKGKIWIESQINQGTTVWFSLPRFH</sequence>
<feature type="transmembrane region" description="Helical" evidence="7">
    <location>
        <begin position="150"/>
        <end position="168"/>
    </location>
</feature>
<feature type="transmembrane region" description="Helical" evidence="7">
    <location>
        <begin position="94"/>
        <end position="112"/>
    </location>
</feature>
<dbReference type="Gene3D" id="3.30.565.10">
    <property type="entry name" value="Histidine kinase-like ATPase, C-terminal domain"/>
    <property type="match status" value="1"/>
</dbReference>
<dbReference type="PANTHER" id="PTHR43711">
    <property type="entry name" value="TWO-COMPONENT HISTIDINE KINASE"/>
    <property type="match status" value="1"/>
</dbReference>
<evidence type="ECO:0000256" key="1">
    <source>
        <dbReference type="ARBA" id="ARBA00000085"/>
    </source>
</evidence>